<dbReference type="InterPro" id="IPR017871">
    <property type="entry name" value="ABC_transporter-like_CS"/>
</dbReference>
<dbReference type="Gene3D" id="3.40.50.300">
    <property type="entry name" value="P-loop containing nucleotide triphosphate hydrolases"/>
    <property type="match status" value="1"/>
</dbReference>
<evidence type="ECO:0000313" key="9">
    <source>
        <dbReference type="EMBL" id="RWR27697.1"/>
    </source>
</evidence>
<dbReference type="NCBIfam" id="TIGR01727">
    <property type="entry name" value="oligo_HPY"/>
    <property type="match status" value="1"/>
</dbReference>
<evidence type="ECO:0000313" key="10">
    <source>
        <dbReference type="Proteomes" id="UP000285295"/>
    </source>
</evidence>
<evidence type="ECO:0000259" key="8">
    <source>
        <dbReference type="PROSITE" id="PS50893"/>
    </source>
</evidence>
<dbReference type="InterPro" id="IPR003439">
    <property type="entry name" value="ABC_transporter-like_ATP-bd"/>
</dbReference>
<dbReference type="GO" id="GO:0005886">
    <property type="term" value="C:plasma membrane"/>
    <property type="evidence" value="ECO:0007669"/>
    <property type="project" value="UniProtKB-SubCell"/>
</dbReference>
<dbReference type="GO" id="GO:0055085">
    <property type="term" value="P:transmembrane transport"/>
    <property type="evidence" value="ECO:0007669"/>
    <property type="project" value="UniProtKB-ARBA"/>
</dbReference>
<reference evidence="9 10" key="2">
    <citation type="submission" date="2019-01" db="EMBL/GenBank/DDBJ databases">
        <authorList>
            <person name="Li Y."/>
        </authorList>
    </citation>
    <scope>NUCLEOTIDE SEQUENCE [LARGE SCALE GENOMIC DNA]</scope>
    <source>
        <strain evidence="9 10">D19-10-3-21</strain>
    </source>
</reference>
<dbReference type="SUPFAM" id="SSF52540">
    <property type="entry name" value="P-loop containing nucleoside triphosphate hydrolases"/>
    <property type="match status" value="1"/>
</dbReference>
<dbReference type="RefSeq" id="WP_128238096.1">
    <property type="nucleotide sequence ID" value="NZ_SAUX01000019.1"/>
</dbReference>
<evidence type="ECO:0000256" key="4">
    <source>
        <dbReference type="ARBA" id="ARBA00022475"/>
    </source>
</evidence>
<evidence type="ECO:0000256" key="1">
    <source>
        <dbReference type="ARBA" id="ARBA00004417"/>
    </source>
</evidence>
<dbReference type="OrthoDB" id="9802264at2"/>
<evidence type="ECO:0000256" key="3">
    <source>
        <dbReference type="ARBA" id="ARBA00022448"/>
    </source>
</evidence>
<gene>
    <name evidence="9" type="ORF">D2T31_15800</name>
</gene>
<dbReference type="Proteomes" id="UP000285295">
    <property type="component" value="Unassembled WGS sequence"/>
</dbReference>
<evidence type="ECO:0000256" key="6">
    <source>
        <dbReference type="ARBA" id="ARBA00022840"/>
    </source>
</evidence>
<proteinExistence type="inferred from homology"/>
<dbReference type="AlphaFoldDB" id="A0A443K4I6"/>
<dbReference type="InterPro" id="IPR027417">
    <property type="entry name" value="P-loop_NTPase"/>
</dbReference>
<dbReference type="InterPro" id="IPR050388">
    <property type="entry name" value="ABC_Ni/Peptide_Import"/>
</dbReference>
<dbReference type="PANTHER" id="PTHR43297:SF2">
    <property type="entry name" value="DIPEPTIDE TRANSPORT ATP-BINDING PROTEIN DPPD"/>
    <property type="match status" value="1"/>
</dbReference>
<keyword evidence="3" id="KW-0813">Transport</keyword>
<comment type="caution">
    <text evidence="9">The sequence shown here is derived from an EMBL/GenBank/DDBJ whole genome shotgun (WGS) entry which is preliminary data.</text>
</comment>
<comment type="similarity">
    <text evidence="2">Belongs to the ABC transporter superfamily.</text>
</comment>
<evidence type="ECO:0000256" key="5">
    <source>
        <dbReference type="ARBA" id="ARBA00022741"/>
    </source>
</evidence>
<dbReference type="GO" id="GO:0016887">
    <property type="term" value="F:ATP hydrolysis activity"/>
    <property type="evidence" value="ECO:0007669"/>
    <property type="project" value="InterPro"/>
</dbReference>
<keyword evidence="5" id="KW-0547">Nucleotide-binding</keyword>
<sequence>MAYLDVRNLGVAFGPSRVVEDLSFALDRGEALAIVGESGCGKSMTALALMRLLARGARTSGEIRLDGEDLLALSEARMRRMRGRRLGIIFQDPMSALNPVLTVAEQLTEAIRAHETLDRADALDRAVELLERVQIPDAARRIHDYPHQFSGGMRQRAAIAIAIAARPDILIADEPTTALDVTIQAQILQLISDLRRESGMALILVTHDLGVVAETVDRVLVMYAGRKVEEQRAQDLFAAPRHPYTNRLIASKPQLRVGDAALPGRPPRLPEIPGLVPLPGERGQGCAFAGRCDRVETICTTAVPALDHIGTGSGQVACYVAHQADAAQSAPARVAALAGGIR</sequence>
<dbReference type="FunFam" id="3.40.50.300:FF:000016">
    <property type="entry name" value="Oligopeptide ABC transporter ATP-binding component"/>
    <property type="match status" value="1"/>
</dbReference>
<protein>
    <submittedName>
        <fullName evidence="9">ABC transporter ATP-binding protein</fullName>
    </submittedName>
</protein>
<name>A0A443K4I6_9RHOB</name>
<keyword evidence="4" id="KW-1003">Cell membrane</keyword>
<dbReference type="InterPro" id="IPR013563">
    <property type="entry name" value="Oligopep_ABC_C"/>
</dbReference>
<organism evidence="9 10">
    <name type="scientific">Paenirhodobacter populi</name>
    <dbReference type="NCBI Taxonomy" id="2306993"/>
    <lineage>
        <taxon>Bacteria</taxon>
        <taxon>Pseudomonadati</taxon>
        <taxon>Pseudomonadota</taxon>
        <taxon>Alphaproteobacteria</taxon>
        <taxon>Rhodobacterales</taxon>
        <taxon>Rhodobacter group</taxon>
        <taxon>Paenirhodobacter</taxon>
    </lineage>
</organism>
<accession>A0A443K4I6</accession>
<feature type="domain" description="ABC transporter" evidence="8">
    <location>
        <begin position="4"/>
        <end position="249"/>
    </location>
</feature>
<evidence type="ECO:0000256" key="7">
    <source>
        <dbReference type="ARBA" id="ARBA00023136"/>
    </source>
</evidence>
<dbReference type="PANTHER" id="PTHR43297">
    <property type="entry name" value="OLIGOPEPTIDE TRANSPORT ATP-BINDING PROTEIN APPD"/>
    <property type="match status" value="1"/>
</dbReference>
<evidence type="ECO:0000256" key="2">
    <source>
        <dbReference type="ARBA" id="ARBA00005417"/>
    </source>
</evidence>
<reference evidence="9 10" key="1">
    <citation type="submission" date="2019-01" db="EMBL/GenBank/DDBJ databases">
        <title>Sinorhodobacter populi sp. nov. isolated from the symptomatic bark tissue of Populus euramericana canker.</title>
        <authorList>
            <person name="Xu G."/>
        </authorList>
    </citation>
    <scope>NUCLEOTIDE SEQUENCE [LARGE SCALE GENOMIC DNA]</scope>
    <source>
        <strain evidence="9 10">D19-10-3-21</strain>
    </source>
</reference>
<dbReference type="SMART" id="SM00382">
    <property type="entry name" value="AAA"/>
    <property type="match status" value="1"/>
</dbReference>
<keyword evidence="7" id="KW-0472">Membrane</keyword>
<dbReference type="Pfam" id="PF08352">
    <property type="entry name" value="oligo_HPY"/>
    <property type="match status" value="1"/>
</dbReference>
<comment type="subcellular location">
    <subcellularLocation>
        <location evidence="1">Cell inner membrane</location>
        <topology evidence="1">Peripheral membrane protein</topology>
    </subcellularLocation>
</comment>
<dbReference type="PROSITE" id="PS50893">
    <property type="entry name" value="ABC_TRANSPORTER_2"/>
    <property type="match status" value="1"/>
</dbReference>
<dbReference type="GO" id="GO:0015833">
    <property type="term" value="P:peptide transport"/>
    <property type="evidence" value="ECO:0007669"/>
    <property type="project" value="InterPro"/>
</dbReference>
<dbReference type="EMBL" id="SAUX01000019">
    <property type="protein sequence ID" value="RWR27697.1"/>
    <property type="molecule type" value="Genomic_DNA"/>
</dbReference>
<dbReference type="InterPro" id="IPR003593">
    <property type="entry name" value="AAA+_ATPase"/>
</dbReference>
<dbReference type="PROSITE" id="PS00211">
    <property type="entry name" value="ABC_TRANSPORTER_1"/>
    <property type="match status" value="1"/>
</dbReference>
<keyword evidence="6 9" id="KW-0067">ATP-binding</keyword>
<dbReference type="CDD" id="cd03257">
    <property type="entry name" value="ABC_NikE_OppD_transporters"/>
    <property type="match status" value="1"/>
</dbReference>
<dbReference type="Pfam" id="PF00005">
    <property type="entry name" value="ABC_tran"/>
    <property type="match status" value="1"/>
</dbReference>
<dbReference type="GO" id="GO:0005524">
    <property type="term" value="F:ATP binding"/>
    <property type="evidence" value="ECO:0007669"/>
    <property type="project" value="UniProtKB-KW"/>
</dbReference>